<dbReference type="InterPro" id="IPR006120">
    <property type="entry name" value="Resolvase_HTH_dom"/>
</dbReference>
<dbReference type="Pfam" id="PF02796">
    <property type="entry name" value="HTH_7"/>
    <property type="match status" value="1"/>
</dbReference>
<reference evidence="4 5" key="1">
    <citation type="submission" date="2023-06" db="EMBL/GenBank/DDBJ databases">
        <title>Acute promotion of culturable opportunistic pathogens and persistent increase of antibiotic resistance following antibiotic exposure in mouse gut microbiota.</title>
        <authorList>
            <person name="Li L."/>
            <person name="Wang B."/>
            <person name="Sun Y."/>
            <person name="Wang M."/>
            <person name="Xu H."/>
        </authorList>
    </citation>
    <scope>NUCLEOTIDE SEQUENCE [LARGE SCALE GENOMIC DNA]</scope>
    <source>
        <strain evidence="4 5">CRI2_2</strain>
    </source>
</reference>
<dbReference type="Proteomes" id="UP001241571">
    <property type="component" value="Unassembled WGS sequence"/>
</dbReference>
<evidence type="ECO:0000313" key="4">
    <source>
        <dbReference type="EMBL" id="MDL4937539.1"/>
    </source>
</evidence>
<dbReference type="PANTHER" id="PTHR30461:SF2">
    <property type="entry name" value="SERINE RECOMBINASE PINE-RELATED"/>
    <property type="match status" value="1"/>
</dbReference>
<keyword evidence="2" id="KW-0233">DNA recombination</keyword>
<evidence type="ECO:0000256" key="1">
    <source>
        <dbReference type="ARBA" id="ARBA00023125"/>
    </source>
</evidence>
<dbReference type="InterPro" id="IPR050639">
    <property type="entry name" value="SSR_resolvase"/>
</dbReference>
<dbReference type="PROSITE" id="PS51736">
    <property type="entry name" value="RECOMBINASES_3"/>
    <property type="match status" value="1"/>
</dbReference>
<dbReference type="GO" id="GO:0003677">
    <property type="term" value="F:DNA binding"/>
    <property type="evidence" value="ECO:0007669"/>
    <property type="project" value="UniProtKB-KW"/>
</dbReference>
<dbReference type="AlphaFoldDB" id="A0ABD4ZXQ5"/>
<keyword evidence="1" id="KW-0238">DNA-binding</keyword>
<comment type="caution">
    <text evidence="4">The sequence shown here is derived from an EMBL/GenBank/DDBJ whole genome shotgun (WGS) entry which is preliminary data.</text>
</comment>
<proteinExistence type="predicted"/>
<dbReference type="EMBL" id="JASUBT010000022">
    <property type="protein sequence ID" value="MDL4937539.1"/>
    <property type="molecule type" value="Genomic_DNA"/>
</dbReference>
<dbReference type="CDD" id="cd03768">
    <property type="entry name" value="SR_ResInv"/>
    <property type="match status" value="1"/>
</dbReference>
<gene>
    <name evidence="4" type="ORF">QRX88_17700</name>
</gene>
<evidence type="ECO:0000256" key="2">
    <source>
        <dbReference type="ARBA" id="ARBA00023172"/>
    </source>
</evidence>
<organism evidence="4 5">
    <name type="scientific">Enterococcus gallinarum</name>
    <dbReference type="NCBI Taxonomy" id="1353"/>
    <lineage>
        <taxon>Bacteria</taxon>
        <taxon>Bacillati</taxon>
        <taxon>Bacillota</taxon>
        <taxon>Bacilli</taxon>
        <taxon>Lactobacillales</taxon>
        <taxon>Enterococcaceae</taxon>
        <taxon>Enterococcus</taxon>
    </lineage>
</organism>
<protein>
    <submittedName>
        <fullName evidence="4">Recombinase family protein</fullName>
    </submittedName>
</protein>
<dbReference type="InterPro" id="IPR006119">
    <property type="entry name" value="Resolv_N"/>
</dbReference>
<dbReference type="PANTHER" id="PTHR30461">
    <property type="entry name" value="DNA-INVERTASE FROM LAMBDOID PROPHAGE"/>
    <property type="match status" value="1"/>
</dbReference>
<dbReference type="GO" id="GO:0006310">
    <property type="term" value="P:DNA recombination"/>
    <property type="evidence" value="ECO:0007669"/>
    <property type="project" value="UniProtKB-KW"/>
</dbReference>
<evidence type="ECO:0000259" key="3">
    <source>
        <dbReference type="PROSITE" id="PS51736"/>
    </source>
</evidence>
<accession>A0ABD4ZXQ5</accession>
<sequence length="165" mass="19047">MKEKYTGTKRNRPGIEQLLQTIRKEDSVVVESISRLGRNTLDILNLIQELDQKQIQFVSLKENMNTSTPTGKAMLQMMSVIAELERNLLVDRVREGIEVSKKRGVAIGRPKIPQEKLDIAVRMYKSGDYSVKEIIETNQISTGTFYREINRLKLRKLNKRTEQPT</sequence>
<feature type="domain" description="Resolvase/invertase-type recombinase catalytic" evidence="3">
    <location>
        <begin position="1"/>
        <end position="104"/>
    </location>
</feature>
<dbReference type="RefSeq" id="WP_242387798.1">
    <property type="nucleotide sequence ID" value="NZ_CAJSZC010000010.1"/>
</dbReference>
<name>A0ABD4ZXQ5_ENTGA</name>
<dbReference type="Pfam" id="PF00239">
    <property type="entry name" value="Resolvase"/>
    <property type="match status" value="1"/>
</dbReference>
<dbReference type="SMART" id="SM00857">
    <property type="entry name" value="Resolvase"/>
    <property type="match status" value="1"/>
</dbReference>
<evidence type="ECO:0000313" key="5">
    <source>
        <dbReference type="Proteomes" id="UP001241571"/>
    </source>
</evidence>